<dbReference type="Proteomes" id="UP000199341">
    <property type="component" value="Unassembled WGS sequence"/>
</dbReference>
<dbReference type="EMBL" id="FNIE01000004">
    <property type="protein sequence ID" value="SDN46573.1"/>
    <property type="molecule type" value="Genomic_DNA"/>
</dbReference>
<dbReference type="SUPFAM" id="SSF55729">
    <property type="entry name" value="Acyl-CoA N-acyltransferases (Nat)"/>
    <property type="match status" value="1"/>
</dbReference>
<dbReference type="InterPro" id="IPR050832">
    <property type="entry name" value="Bact_Acetyltransf"/>
</dbReference>
<keyword evidence="2" id="KW-0012">Acyltransferase</keyword>
<proteinExistence type="predicted"/>
<evidence type="ECO:0000313" key="5">
    <source>
        <dbReference type="Proteomes" id="UP000199341"/>
    </source>
</evidence>
<accession>A0A1H0BM84</accession>
<dbReference type="GO" id="GO:0016747">
    <property type="term" value="F:acyltransferase activity, transferring groups other than amino-acyl groups"/>
    <property type="evidence" value="ECO:0007669"/>
    <property type="project" value="InterPro"/>
</dbReference>
<evidence type="ECO:0000256" key="1">
    <source>
        <dbReference type="ARBA" id="ARBA00022679"/>
    </source>
</evidence>
<dbReference type="RefSeq" id="WP_093784014.1">
    <property type="nucleotide sequence ID" value="NZ_FNIE01000004.1"/>
</dbReference>
<keyword evidence="5" id="KW-1185">Reference proteome</keyword>
<evidence type="ECO:0000259" key="3">
    <source>
        <dbReference type="PROSITE" id="PS51186"/>
    </source>
</evidence>
<dbReference type="PANTHER" id="PTHR43877:SF2">
    <property type="entry name" value="AMINOALKYLPHOSPHONATE N-ACETYLTRANSFERASE-RELATED"/>
    <property type="match status" value="1"/>
</dbReference>
<dbReference type="Pfam" id="PF00583">
    <property type="entry name" value="Acetyltransf_1"/>
    <property type="match status" value="1"/>
</dbReference>
<feature type="domain" description="N-acetyltransferase" evidence="3">
    <location>
        <begin position="2"/>
        <end position="164"/>
    </location>
</feature>
<keyword evidence="4" id="KW-0689">Ribosomal protein</keyword>
<dbReference type="OrthoDB" id="9799092at2"/>
<dbReference type="AlphaFoldDB" id="A0A1H0BM84"/>
<name>A0A1H0BM84_9ACTN</name>
<dbReference type="CDD" id="cd04301">
    <property type="entry name" value="NAT_SF"/>
    <property type="match status" value="1"/>
</dbReference>
<protein>
    <submittedName>
        <fullName evidence="4">Ribosomal protein S18 acetylase RimI</fullName>
    </submittedName>
</protein>
<sequence>MIELRFLESDDWPLWRELRLAALAEAPYAFGSTLAQWQGDGDREERWRGRLEAGGAHNVVAVLDGRPAGMASGMPVEEMADSVELISMWVSPEARGRGVGDSLIGEVARWATERGARTLLLSVMPANSRAIALYERHGFTDTDIPGDPLPDGTGRERVMAKDLTQGQINHPGNR</sequence>
<reference evidence="4 5" key="1">
    <citation type="submission" date="2016-10" db="EMBL/GenBank/DDBJ databases">
        <authorList>
            <person name="de Groot N.N."/>
        </authorList>
    </citation>
    <scope>NUCLEOTIDE SEQUENCE [LARGE SCALE GENOMIC DNA]</scope>
    <source>
        <strain evidence="4 5">CGMCC 4.2022</strain>
    </source>
</reference>
<keyword evidence="1" id="KW-0808">Transferase</keyword>
<dbReference type="InterPro" id="IPR000182">
    <property type="entry name" value="GNAT_dom"/>
</dbReference>
<evidence type="ECO:0000313" key="4">
    <source>
        <dbReference type="EMBL" id="SDN46573.1"/>
    </source>
</evidence>
<dbReference type="PANTHER" id="PTHR43877">
    <property type="entry name" value="AMINOALKYLPHOSPHONATE N-ACETYLTRANSFERASE-RELATED-RELATED"/>
    <property type="match status" value="1"/>
</dbReference>
<organism evidence="4 5">
    <name type="scientific">Actinacidiphila guanduensis</name>
    <dbReference type="NCBI Taxonomy" id="310781"/>
    <lineage>
        <taxon>Bacteria</taxon>
        <taxon>Bacillati</taxon>
        <taxon>Actinomycetota</taxon>
        <taxon>Actinomycetes</taxon>
        <taxon>Kitasatosporales</taxon>
        <taxon>Streptomycetaceae</taxon>
        <taxon>Actinacidiphila</taxon>
    </lineage>
</organism>
<dbReference type="STRING" id="310781.SAMN05216259_104230"/>
<dbReference type="InterPro" id="IPR016181">
    <property type="entry name" value="Acyl_CoA_acyltransferase"/>
</dbReference>
<dbReference type="PROSITE" id="PS51186">
    <property type="entry name" value="GNAT"/>
    <property type="match status" value="1"/>
</dbReference>
<evidence type="ECO:0000256" key="2">
    <source>
        <dbReference type="ARBA" id="ARBA00023315"/>
    </source>
</evidence>
<gene>
    <name evidence="4" type="ORF">SAMN05216259_104230</name>
</gene>
<keyword evidence="4" id="KW-0687">Ribonucleoprotein</keyword>
<dbReference type="GO" id="GO:0005840">
    <property type="term" value="C:ribosome"/>
    <property type="evidence" value="ECO:0007669"/>
    <property type="project" value="UniProtKB-KW"/>
</dbReference>
<dbReference type="Gene3D" id="3.40.630.30">
    <property type="match status" value="1"/>
</dbReference>